<keyword evidence="11 12" id="KW-0009">Actin-binding</keyword>
<dbReference type="Pfam" id="PF00788">
    <property type="entry name" value="RA"/>
    <property type="match status" value="1"/>
</dbReference>
<dbReference type="SMART" id="SM00324">
    <property type="entry name" value="RhoGAP"/>
    <property type="match status" value="1"/>
</dbReference>
<keyword evidence="5 12" id="KW-0547">Nucleotide-binding</keyword>
<dbReference type="GO" id="GO:0000146">
    <property type="term" value="F:microfilament motor activity"/>
    <property type="evidence" value="ECO:0007669"/>
    <property type="project" value="InterPro"/>
</dbReference>
<dbReference type="Gene3D" id="1.10.10.820">
    <property type="match status" value="1"/>
</dbReference>
<evidence type="ECO:0000313" key="19">
    <source>
        <dbReference type="Proteomes" id="UP000314983"/>
    </source>
</evidence>
<dbReference type="Gene3D" id="1.20.5.4820">
    <property type="match status" value="1"/>
</dbReference>
<feature type="compositionally biased region" description="Basic and acidic residues" evidence="13">
    <location>
        <begin position="1833"/>
        <end position="1843"/>
    </location>
</feature>
<evidence type="ECO:0000256" key="7">
    <source>
        <dbReference type="ARBA" id="ARBA00022840"/>
    </source>
</evidence>
<dbReference type="FunFam" id="3.40.850.10:FF:000008">
    <property type="entry name" value="Putative unconventional myosin-IXa"/>
    <property type="match status" value="1"/>
</dbReference>
<dbReference type="PANTHER" id="PTHR46184:SF2">
    <property type="entry name" value="UNCONVENTIONAL MYOSIN-IXB"/>
    <property type="match status" value="1"/>
</dbReference>
<dbReference type="PROSITE" id="PS50238">
    <property type="entry name" value="RHOGAP"/>
    <property type="match status" value="1"/>
</dbReference>
<feature type="compositionally biased region" description="Acidic residues" evidence="13">
    <location>
        <begin position="1778"/>
        <end position="1789"/>
    </location>
</feature>
<dbReference type="FunFam" id="1.20.58.530:FF:000005">
    <property type="entry name" value="unconventional myosin-IXa isoform X1"/>
    <property type="match status" value="1"/>
</dbReference>
<dbReference type="Proteomes" id="UP000314983">
    <property type="component" value="Chromosome 18"/>
</dbReference>
<dbReference type="GO" id="GO:0005737">
    <property type="term" value="C:cytoplasm"/>
    <property type="evidence" value="ECO:0007669"/>
    <property type="project" value="UniProtKB-SubCell"/>
</dbReference>
<comment type="subcellular location">
    <subcellularLocation>
        <location evidence="1">Cytoplasm</location>
    </subcellularLocation>
</comment>
<feature type="region of interest" description="Disordered" evidence="13">
    <location>
        <begin position="1290"/>
        <end position="1334"/>
    </location>
</feature>
<dbReference type="GO" id="GO:0005524">
    <property type="term" value="F:ATP binding"/>
    <property type="evidence" value="ECO:0007669"/>
    <property type="project" value="UniProtKB-UniRule"/>
</dbReference>
<dbReference type="GO" id="GO:0051015">
    <property type="term" value="F:actin filament binding"/>
    <property type="evidence" value="ECO:0007669"/>
    <property type="project" value="TreeGrafter"/>
</dbReference>
<evidence type="ECO:0000256" key="2">
    <source>
        <dbReference type="ARBA" id="ARBA00008314"/>
    </source>
</evidence>
<dbReference type="SMART" id="SM00109">
    <property type="entry name" value="C1"/>
    <property type="match status" value="1"/>
</dbReference>
<dbReference type="InterPro" id="IPR008936">
    <property type="entry name" value="Rho_GTPase_activation_prot"/>
</dbReference>
<dbReference type="InterPro" id="IPR029071">
    <property type="entry name" value="Ubiquitin-like_domsf"/>
</dbReference>
<gene>
    <name evidence="18" type="primary">MYO9B</name>
</gene>
<dbReference type="InterPro" id="IPR000159">
    <property type="entry name" value="RA_dom"/>
</dbReference>
<reference evidence="18" key="3">
    <citation type="submission" date="2025-09" db="UniProtKB">
        <authorList>
            <consortium name="Ensembl"/>
        </authorList>
    </citation>
    <scope>IDENTIFICATION</scope>
</reference>
<dbReference type="SUPFAM" id="SSF48350">
    <property type="entry name" value="GTPase activation domain, GAP"/>
    <property type="match status" value="1"/>
</dbReference>
<dbReference type="InterPro" id="IPR001609">
    <property type="entry name" value="Myosin_head_motor_dom-like"/>
</dbReference>
<dbReference type="Pfam" id="PF00620">
    <property type="entry name" value="RhoGAP"/>
    <property type="match status" value="1"/>
</dbReference>
<evidence type="ECO:0000256" key="4">
    <source>
        <dbReference type="ARBA" id="ARBA00022723"/>
    </source>
</evidence>
<keyword evidence="4" id="KW-0479">Metal-binding</keyword>
<dbReference type="Pfam" id="PF00063">
    <property type="entry name" value="Myosin_head"/>
    <property type="match status" value="2"/>
</dbReference>
<keyword evidence="7 12" id="KW-0067">ATP-binding</keyword>
<evidence type="ECO:0000259" key="14">
    <source>
        <dbReference type="PROSITE" id="PS50081"/>
    </source>
</evidence>
<dbReference type="GO" id="GO:0046872">
    <property type="term" value="F:metal ion binding"/>
    <property type="evidence" value="ECO:0007669"/>
    <property type="project" value="UniProtKB-KW"/>
</dbReference>
<organism evidence="18 19">
    <name type="scientific">Electrophorus electricus</name>
    <name type="common">Electric eel</name>
    <name type="synonym">Gymnotus electricus</name>
    <dbReference type="NCBI Taxonomy" id="8005"/>
    <lineage>
        <taxon>Eukaryota</taxon>
        <taxon>Metazoa</taxon>
        <taxon>Chordata</taxon>
        <taxon>Craniata</taxon>
        <taxon>Vertebrata</taxon>
        <taxon>Euteleostomi</taxon>
        <taxon>Actinopterygii</taxon>
        <taxon>Neopterygii</taxon>
        <taxon>Teleostei</taxon>
        <taxon>Ostariophysi</taxon>
        <taxon>Gymnotiformes</taxon>
        <taxon>Gymnotoidei</taxon>
        <taxon>Gymnotidae</taxon>
        <taxon>Electrophorus</taxon>
    </lineage>
</organism>
<evidence type="ECO:0000256" key="13">
    <source>
        <dbReference type="SAM" id="MobiDB-lite"/>
    </source>
</evidence>
<evidence type="ECO:0000259" key="15">
    <source>
        <dbReference type="PROSITE" id="PS50200"/>
    </source>
</evidence>
<dbReference type="Gene3D" id="1.20.58.530">
    <property type="match status" value="2"/>
</dbReference>
<feature type="domain" description="Ras-associating" evidence="15">
    <location>
        <begin position="15"/>
        <end position="113"/>
    </location>
</feature>
<accession>A0AAY5EIS0</accession>
<dbReference type="Gene3D" id="3.30.60.20">
    <property type="match status" value="1"/>
</dbReference>
<evidence type="ECO:0000256" key="1">
    <source>
        <dbReference type="ARBA" id="ARBA00004496"/>
    </source>
</evidence>
<dbReference type="PANTHER" id="PTHR46184">
    <property type="entry name" value="UNCONVENTIONAL MYOSIN-IXB-LIKE PROTEIN"/>
    <property type="match status" value="1"/>
</dbReference>
<evidence type="ECO:0000256" key="9">
    <source>
        <dbReference type="ARBA" id="ARBA00023123"/>
    </source>
</evidence>
<dbReference type="GO" id="GO:0016459">
    <property type="term" value="C:myosin complex"/>
    <property type="evidence" value="ECO:0007669"/>
    <property type="project" value="UniProtKB-KW"/>
</dbReference>
<dbReference type="SUPFAM" id="SSF57889">
    <property type="entry name" value="Cysteine-rich domain"/>
    <property type="match status" value="1"/>
</dbReference>
<dbReference type="InterPro" id="IPR046987">
    <property type="entry name" value="Myo9"/>
</dbReference>
<dbReference type="SMART" id="SM00314">
    <property type="entry name" value="RA"/>
    <property type="match status" value="1"/>
</dbReference>
<evidence type="ECO:0000256" key="5">
    <source>
        <dbReference type="ARBA" id="ARBA00022741"/>
    </source>
</evidence>
<evidence type="ECO:0000256" key="10">
    <source>
        <dbReference type="ARBA" id="ARBA00023175"/>
    </source>
</evidence>
<keyword evidence="8" id="KW-0175">Coiled coil</keyword>
<evidence type="ECO:0000256" key="3">
    <source>
        <dbReference type="ARBA" id="ARBA00022490"/>
    </source>
</evidence>
<evidence type="ECO:0000256" key="11">
    <source>
        <dbReference type="ARBA" id="ARBA00023203"/>
    </source>
</evidence>
<feature type="region of interest" description="Disordered" evidence="13">
    <location>
        <begin position="1809"/>
        <end position="1844"/>
    </location>
</feature>
<dbReference type="InterPro" id="IPR036961">
    <property type="entry name" value="Kinesin_motor_dom_sf"/>
</dbReference>
<dbReference type="GO" id="GO:0005096">
    <property type="term" value="F:GTPase activator activity"/>
    <property type="evidence" value="ECO:0007669"/>
    <property type="project" value="InterPro"/>
</dbReference>
<dbReference type="Gene3D" id="1.10.555.10">
    <property type="entry name" value="Rho GTPase activation protein"/>
    <property type="match status" value="1"/>
</dbReference>
<feature type="domain" description="Phorbol-ester/DAG-type" evidence="14">
    <location>
        <begin position="1469"/>
        <end position="1518"/>
    </location>
</feature>
<dbReference type="PRINTS" id="PR00193">
    <property type="entry name" value="MYOSINHEAVY"/>
</dbReference>
<dbReference type="SUPFAM" id="SSF54236">
    <property type="entry name" value="Ubiquitin-like"/>
    <property type="match status" value="1"/>
</dbReference>
<dbReference type="GO" id="GO:0035556">
    <property type="term" value="P:intracellular signal transduction"/>
    <property type="evidence" value="ECO:0007669"/>
    <property type="project" value="InterPro"/>
</dbReference>
<keyword evidence="3" id="KW-0963">Cytoplasm</keyword>
<dbReference type="GO" id="GO:0001726">
    <property type="term" value="C:ruffle"/>
    <property type="evidence" value="ECO:0007669"/>
    <property type="project" value="TreeGrafter"/>
</dbReference>
<dbReference type="InterPro" id="IPR002219">
    <property type="entry name" value="PKC_DAG/PE"/>
</dbReference>
<dbReference type="InterPro" id="IPR000198">
    <property type="entry name" value="RhoGAP_dom"/>
</dbReference>
<dbReference type="SMART" id="SM00242">
    <property type="entry name" value="MYSc"/>
    <property type="match status" value="1"/>
</dbReference>
<dbReference type="GO" id="GO:0072673">
    <property type="term" value="P:lamellipodium morphogenesis"/>
    <property type="evidence" value="ECO:0007669"/>
    <property type="project" value="TreeGrafter"/>
</dbReference>
<proteinExistence type="inferred from homology"/>
<feature type="region of interest" description="Actin-binding" evidence="12">
    <location>
        <begin position="852"/>
        <end position="874"/>
    </location>
</feature>
<dbReference type="PROSITE" id="PS51456">
    <property type="entry name" value="MYOSIN_MOTOR"/>
    <property type="match status" value="1"/>
</dbReference>
<feature type="domain" description="Myosin motor" evidence="17">
    <location>
        <begin position="145"/>
        <end position="970"/>
    </location>
</feature>
<dbReference type="GO" id="GO:0016887">
    <property type="term" value="F:ATP hydrolysis activity"/>
    <property type="evidence" value="ECO:0007669"/>
    <property type="project" value="TreeGrafter"/>
</dbReference>
<dbReference type="PROSITE" id="PS50081">
    <property type="entry name" value="ZF_DAG_PE_2"/>
    <property type="match status" value="1"/>
</dbReference>
<evidence type="ECO:0000256" key="12">
    <source>
        <dbReference type="PROSITE-ProRule" id="PRU00782"/>
    </source>
</evidence>
<keyword evidence="9 12" id="KW-0518">Myosin</keyword>
<reference evidence="18 19" key="1">
    <citation type="submission" date="2020-05" db="EMBL/GenBank/DDBJ databases">
        <title>Electrophorus electricus (electric eel) genome, fEleEle1, primary haplotype.</title>
        <authorList>
            <person name="Myers G."/>
            <person name="Meyer A."/>
            <person name="Fedrigo O."/>
            <person name="Formenti G."/>
            <person name="Rhie A."/>
            <person name="Tracey A."/>
            <person name="Sims Y."/>
            <person name="Jarvis E.D."/>
        </authorList>
    </citation>
    <scope>NUCLEOTIDE SEQUENCE [LARGE SCALE GENOMIC DNA]</scope>
</reference>
<dbReference type="InterPro" id="IPR027417">
    <property type="entry name" value="P-loop_NTPase"/>
</dbReference>
<keyword evidence="6" id="KW-0862">Zinc</keyword>
<dbReference type="GO" id="GO:0030027">
    <property type="term" value="C:lamellipodium"/>
    <property type="evidence" value="ECO:0007669"/>
    <property type="project" value="TreeGrafter"/>
</dbReference>
<dbReference type="Gene3D" id="3.40.850.10">
    <property type="entry name" value="Kinesin motor domain"/>
    <property type="match status" value="2"/>
</dbReference>
<protein>
    <recommendedName>
        <fullName evidence="20">Myosin IXb</fullName>
    </recommendedName>
</protein>
<dbReference type="GO" id="GO:0005884">
    <property type="term" value="C:actin filament"/>
    <property type="evidence" value="ECO:0007669"/>
    <property type="project" value="TreeGrafter"/>
</dbReference>
<dbReference type="Gene3D" id="1.20.120.720">
    <property type="entry name" value="Myosin VI head, motor domain, U50 subdomain"/>
    <property type="match status" value="1"/>
</dbReference>
<sequence length="1885" mass="215151">MNILKSNEAASQHESAYVLQIYARLDHKTFPCCTIKVDRGTTAASIIHNAAPTLGLDMSKPYELVEVREFGREEWVLQASDLPVERVLLWPQQVRDQISESHGYFFALQMENTDRSGWYDHMAASNYEREARRPATEGILMTQPEDCNDLCNLPVLNEKTILDTLCCRFHKNQIYTYASNILIAINPFKFLPIYNPKYVEMYENHTLDMLDPHIFAIANAAFHTMLNKQLNQCIVISGESGSGKTQSTNFLIHCLTAMSRKGCTSSVERTILGAGPVLEAFGNAKTAYNNNSSRFGKFIQVNFLEGGIVRGAMIEKYLLEKCRLVTRKSSERNYHVFYYLLIGSSEEEKEEFKLLAPEDYNYLKQDNPQLEDQAEIKCEFNRLHQAMEMVGFLPATKKQILSVLSAILYLGNVTYEQKGDGEGVTVGPADVLSTLCDLLKVKVELLMEALIKRKAMTANDVLILPYTHSQAVTARDSMAKSLYSSLFDWIVLRINYALLNKRDMEESVPCLSLGILDIFGFEDFKTNSFEQFCINYANEQLQHYCSQHIFRLEQEEYLAEGITWTTVDYTDNIGCINLISKKPTGLLYLLDEESSFPHATDNTLLEKFKRQHQDNPFFVPTPVLEPAFIVLHYAGKVKYQIKDFRAKNTDHMRPDIVALLRSSECSYIRQLLGSDPVAVFRWGILRATIRSLAAFKEMGRRSLAKCHESRRFYGRRSLQEMRPPSVAMGRLMSQRSLIDFSFDRSEDNPLEAFEDIFATFESKKELHAKVLHSIKRLCGEVPQKLRLSTISVRKLKNRTNRQKQLIPKNLINARSLKLIVDLNLHNRDTRSLLHLHKKKKPPSISAQFQTSLVRLLDTLRKAEPFFIRCIRSNAEKREMQFDEDLVLRQLRYTGMLETVRIKRSGYGVKYTFKEFTEEYRVLLPKNASTPREDISNLLCKIGMNTSHFQIGKTKVFLKEVERQKLQESLYREVMHRILTLQRWFRACLSRKNFLMKRKAIITIQVLMHVKEEDINILESTKSSEVTEERRSNAILPHYDKTKSFPTVPVLTLSPEANNLEELRRQYGIDIKQQENRIKISASTQCLTKLTSQDQPSMQGIEERKEMKGTLPTPALIQMVPPSPNSSTRPVQAVSNDGSCIAPLQRSKPSVMKEKVEKWRERRSEIALLDKIFCFCFFLYLCVPVFCGNVVLFHVLSRGISMSLDNLSSLSSSESDSSPSLADVQLRSRKRIGHKRRLGHARSGLMLSNVDANDMEYWSFPLPPISPAGSFQASASVGLPKAQVIERAHLKGQKKRLMPQEGNPTMAKSPAENNEQAPLNRKRSNPSIKISRGTRVQEQWKASMNRQITDCSELHHLDEFLGNQMNDLQSRVNKLSETELIFLTATLQFRDTLKSMYSLANPQISYKGLLQGYKSKVVSLATKKPDEVPMVVNLFESVLDGFSRAEIKRNSLESDNVKLTKKAKRESPLDHSFSTCQVNIVQSCDLCCSFIWGMEKACMCSSCKMMCHKKCLSKIITYYKTTTHFGVHIRALTNSISPVPVILEMMLTHVEMNGLYIEGIYRKSGSACKAKELHQLDVCLENYPIHTVTGVIKSWLRELPEPLMTFSLYNDFLYAIDLPEKSERLRAVYRKLEDLPTSNFDTLERLIFHLVKVAKEESHNRMSANSLAIVFAPCILRCPDVTDPLLSMKDLPKTTLCLEVLIMEQIKRYDEKMKDIQQLEQAEAIAVKRLKLRRQNTIMDNPKMESPSDSDIEEEKTLVERIKSIKQEKSMLACTLPELDQDTSDNDNLDWESTVSSDSLQDLTSLDLEAGMGSAPSLPMPPTTVHRALPNDGNQKEPSQHRDGGQSIYVTQSQTGFLSSIPSHSSQDLTVGQFTDLNIPFIDEEL</sequence>
<evidence type="ECO:0000256" key="6">
    <source>
        <dbReference type="ARBA" id="ARBA00022833"/>
    </source>
</evidence>
<keyword evidence="19" id="KW-1185">Reference proteome</keyword>
<dbReference type="PROSITE" id="PS50200">
    <property type="entry name" value="RA"/>
    <property type="match status" value="1"/>
</dbReference>
<feature type="binding site" evidence="12">
    <location>
        <begin position="238"/>
        <end position="245"/>
    </location>
    <ligand>
        <name>ATP</name>
        <dbReference type="ChEBI" id="CHEBI:30616"/>
    </ligand>
</feature>
<reference evidence="18" key="2">
    <citation type="submission" date="2025-08" db="UniProtKB">
        <authorList>
            <consortium name="Ensembl"/>
        </authorList>
    </citation>
    <scope>IDENTIFICATION</scope>
</reference>
<evidence type="ECO:0000256" key="8">
    <source>
        <dbReference type="ARBA" id="ARBA00023054"/>
    </source>
</evidence>
<feature type="region of interest" description="Disordered" evidence="13">
    <location>
        <begin position="1776"/>
        <end position="1795"/>
    </location>
</feature>
<evidence type="ECO:0008006" key="20">
    <source>
        <dbReference type="Google" id="ProtNLM"/>
    </source>
</evidence>
<dbReference type="FunFam" id="1.10.10.820:FF:000001">
    <property type="entry name" value="Myosin heavy chain"/>
    <property type="match status" value="1"/>
</dbReference>
<evidence type="ECO:0000259" key="17">
    <source>
        <dbReference type="PROSITE" id="PS51456"/>
    </source>
</evidence>
<evidence type="ECO:0000313" key="18">
    <source>
        <dbReference type="Ensembl" id="ENSEEEP00000056803.1"/>
    </source>
</evidence>
<dbReference type="InterPro" id="IPR046349">
    <property type="entry name" value="C1-like_sf"/>
</dbReference>
<name>A0AAY5EIS0_ELEEL</name>
<dbReference type="GO" id="GO:0030048">
    <property type="term" value="P:actin filament-based movement"/>
    <property type="evidence" value="ECO:0007669"/>
    <property type="project" value="TreeGrafter"/>
</dbReference>
<dbReference type="GO" id="GO:0048731">
    <property type="term" value="P:system development"/>
    <property type="evidence" value="ECO:0007669"/>
    <property type="project" value="UniProtKB-ARBA"/>
</dbReference>
<comment type="similarity">
    <text evidence="2 12">Belongs to the TRAFAC class myosin-kinesin ATPase superfamily. Myosin family.</text>
</comment>
<keyword evidence="10 12" id="KW-0505">Motor protein</keyword>
<evidence type="ECO:0000259" key="16">
    <source>
        <dbReference type="PROSITE" id="PS50238"/>
    </source>
</evidence>
<dbReference type="SUPFAM" id="SSF52540">
    <property type="entry name" value="P-loop containing nucleoside triphosphate hydrolases"/>
    <property type="match status" value="1"/>
</dbReference>
<feature type="domain" description="Rho-GAP" evidence="16">
    <location>
        <begin position="1529"/>
        <end position="1708"/>
    </location>
</feature>
<dbReference type="GeneTree" id="ENSGT00940000156845"/>
<dbReference type="Ensembl" id="ENSEEET00000066009.1">
    <property type="protein sequence ID" value="ENSEEEP00000056803.1"/>
    <property type="gene ID" value="ENSEEEG00000013117.2"/>
</dbReference>